<dbReference type="GO" id="GO:0006368">
    <property type="term" value="P:transcription elongation by RNA polymerase II"/>
    <property type="evidence" value="ECO:0007669"/>
    <property type="project" value="InterPro"/>
</dbReference>
<gene>
    <name evidence="2" type="primary">Leo1</name>
    <name evidence="2" type="ORF">LOC62_03G004257</name>
</gene>
<dbReference type="Pfam" id="PF04004">
    <property type="entry name" value="Leo1"/>
    <property type="match status" value="1"/>
</dbReference>
<feature type="compositionally biased region" description="Basic and acidic residues" evidence="1">
    <location>
        <begin position="408"/>
        <end position="423"/>
    </location>
</feature>
<reference evidence="2" key="1">
    <citation type="submission" date="2023-10" db="EMBL/GenBank/DDBJ databases">
        <authorList>
            <person name="Noh H."/>
        </authorList>
    </citation>
    <scope>NUCLEOTIDE SEQUENCE</scope>
    <source>
        <strain evidence="2">DUCC4014</strain>
    </source>
</reference>
<feature type="region of interest" description="Disordered" evidence="1">
    <location>
        <begin position="1"/>
        <end position="93"/>
    </location>
</feature>
<feature type="compositionally biased region" description="Acidic residues" evidence="1">
    <location>
        <begin position="445"/>
        <end position="479"/>
    </location>
</feature>
<feature type="compositionally biased region" description="Polar residues" evidence="1">
    <location>
        <begin position="215"/>
        <end position="229"/>
    </location>
</feature>
<feature type="compositionally biased region" description="Basic and acidic residues" evidence="1">
    <location>
        <begin position="344"/>
        <end position="361"/>
    </location>
</feature>
<dbReference type="PANTHER" id="PTHR23146">
    <property type="entry name" value="LEO1 PROTEIN"/>
    <property type="match status" value="1"/>
</dbReference>
<dbReference type="GO" id="GO:0032968">
    <property type="term" value="P:positive regulation of transcription elongation by RNA polymerase II"/>
    <property type="evidence" value="ECO:0007669"/>
    <property type="project" value="TreeGrafter"/>
</dbReference>
<sequence>MSDDENDLFGGDDAQAPVVAPSPGAESSKSVQKEDVDDEDQDQDQANDLFGDDDDDDERRPPRSRSTTPARSDRSGSRNPLEYAEEDADVEDVEETWGTVAVPTWPRLQPSDGKAWHLKLPAYVNIESRPYEPEFYRETIDHDDDPQDNIAAKGKMIGVRNTIRWRWVTGGDGKRVRESNARMLRWSDGSVSLQLGNDLFDLATSYGTTLARPQDPSSSKAEQTSGSTETTFLCVEASEERVLVTERAIAGQLSLVPTSMDSKTHRELVRHVGAQHTKHSRVKILNDLKDQDKVNELLLRAGPQKQVVTKRPSRPRNSQGGPGGRNRRPVKRGSEDEDDYGYDSDDRRARRREAARDREMQDYDEDDGFVVADSDEDSDAYGSSKKKKKKKGSKKRGYSDDDLDETELADRRIEAAERAEREKKRPKTGDAGSSKKKSKSKEYVTSDEEEEEDAEGEPEDEDADGDGDMDLDVESEEED</sequence>
<protein>
    <submittedName>
        <fullName evidence="2">RNA polymerase-associated protein LEO1</fullName>
    </submittedName>
</protein>
<dbReference type="PANTHER" id="PTHR23146:SF0">
    <property type="entry name" value="RNA POLYMERASE-ASSOCIATED PROTEIN LEO1"/>
    <property type="match status" value="1"/>
</dbReference>
<name>A0AAF0Y9Y4_9TREE</name>
<keyword evidence="3" id="KW-1185">Reference proteome</keyword>
<feature type="region of interest" description="Disordered" evidence="1">
    <location>
        <begin position="301"/>
        <end position="479"/>
    </location>
</feature>
<proteinExistence type="predicted"/>
<dbReference type="GeneID" id="87807495"/>
<organism evidence="2 3">
    <name type="scientific">Vanrija pseudolonga</name>
    <dbReference type="NCBI Taxonomy" id="143232"/>
    <lineage>
        <taxon>Eukaryota</taxon>
        <taxon>Fungi</taxon>
        <taxon>Dikarya</taxon>
        <taxon>Basidiomycota</taxon>
        <taxon>Agaricomycotina</taxon>
        <taxon>Tremellomycetes</taxon>
        <taxon>Trichosporonales</taxon>
        <taxon>Trichosporonaceae</taxon>
        <taxon>Vanrija</taxon>
    </lineage>
</organism>
<dbReference type="GO" id="GO:0016593">
    <property type="term" value="C:Cdc73/Paf1 complex"/>
    <property type="evidence" value="ECO:0007669"/>
    <property type="project" value="InterPro"/>
</dbReference>
<dbReference type="InterPro" id="IPR007149">
    <property type="entry name" value="Leo1"/>
</dbReference>
<feature type="compositionally biased region" description="Acidic residues" evidence="1">
    <location>
        <begin position="362"/>
        <end position="379"/>
    </location>
</feature>
<dbReference type="AlphaFoldDB" id="A0AAF0Y9Y4"/>
<feature type="compositionally biased region" description="Acidic residues" evidence="1">
    <location>
        <begin position="35"/>
        <end position="57"/>
    </location>
</feature>
<feature type="compositionally biased region" description="Acidic residues" evidence="1">
    <location>
        <begin position="83"/>
        <end position="93"/>
    </location>
</feature>
<dbReference type="GO" id="GO:1990269">
    <property type="term" value="F:RNA polymerase II C-terminal domain phosphoserine binding"/>
    <property type="evidence" value="ECO:0007669"/>
    <property type="project" value="TreeGrafter"/>
</dbReference>
<dbReference type="Proteomes" id="UP000827549">
    <property type="component" value="Chromosome 3"/>
</dbReference>
<dbReference type="RefSeq" id="XP_062626768.1">
    <property type="nucleotide sequence ID" value="XM_062770784.1"/>
</dbReference>
<accession>A0AAF0Y9Y4</accession>
<evidence type="ECO:0000313" key="2">
    <source>
        <dbReference type="EMBL" id="WOO80736.1"/>
    </source>
</evidence>
<feature type="region of interest" description="Disordered" evidence="1">
    <location>
        <begin position="210"/>
        <end position="229"/>
    </location>
</feature>
<feature type="compositionally biased region" description="Basic residues" evidence="1">
    <location>
        <begin position="384"/>
        <end position="396"/>
    </location>
</feature>
<dbReference type="EMBL" id="CP086716">
    <property type="protein sequence ID" value="WOO80736.1"/>
    <property type="molecule type" value="Genomic_DNA"/>
</dbReference>
<evidence type="ECO:0000313" key="3">
    <source>
        <dbReference type="Proteomes" id="UP000827549"/>
    </source>
</evidence>
<evidence type="ECO:0000256" key="1">
    <source>
        <dbReference type="SAM" id="MobiDB-lite"/>
    </source>
</evidence>